<organism evidence="2 3">
    <name type="scientific">Melipona bicolor</name>
    <dbReference type="NCBI Taxonomy" id="60889"/>
    <lineage>
        <taxon>Eukaryota</taxon>
        <taxon>Metazoa</taxon>
        <taxon>Ecdysozoa</taxon>
        <taxon>Arthropoda</taxon>
        <taxon>Hexapoda</taxon>
        <taxon>Insecta</taxon>
        <taxon>Pterygota</taxon>
        <taxon>Neoptera</taxon>
        <taxon>Endopterygota</taxon>
        <taxon>Hymenoptera</taxon>
        <taxon>Apocrita</taxon>
        <taxon>Aculeata</taxon>
        <taxon>Apoidea</taxon>
        <taxon>Anthophila</taxon>
        <taxon>Apidae</taxon>
        <taxon>Melipona</taxon>
    </lineage>
</organism>
<accession>A0AA40KNA3</accession>
<feature type="compositionally biased region" description="Basic and acidic residues" evidence="1">
    <location>
        <begin position="105"/>
        <end position="118"/>
    </location>
</feature>
<name>A0AA40KNA3_9HYME</name>
<proteinExistence type="predicted"/>
<dbReference type="Proteomes" id="UP001177670">
    <property type="component" value="Unassembled WGS sequence"/>
</dbReference>
<reference evidence="2" key="1">
    <citation type="submission" date="2021-10" db="EMBL/GenBank/DDBJ databases">
        <title>Melipona bicolor Genome sequencing and assembly.</title>
        <authorList>
            <person name="Araujo N.S."/>
            <person name="Arias M.C."/>
        </authorList>
    </citation>
    <scope>NUCLEOTIDE SEQUENCE</scope>
    <source>
        <strain evidence="2">USP_2M_L1-L4_2017</strain>
        <tissue evidence="2">Whole body</tissue>
    </source>
</reference>
<gene>
    <name evidence="2" type="ORF">K0M31_004363</name>
</gene>
<dbReference type="AlphaFoldDB" id="A0AA40KNA3"/>
<comment type="caution">
    <text evidence="2">The sequence shown here is derived from an EMBL/GenBank/DDBJ whole genome shotgun (WGS) entry which is preliminary data.</text>
</comment>
<dbReference type="EMBL" id="JAHYIQ010000013">
    <property type="protein sequence ID" value="KAK1126739.1"/>
    <property type="molecule type" value="Genomic_DNA"/>
</dbReference>
<feature type="region of interest" description="Disordered" evidence="1">
    <location>
        <begin position="77"/>
        <end position="128"/>
    </location>
</feature>
<evidence type="ECO:0000256" key="1">
    <source>
        <dbReference type="SAM" id="MobiDB-lite"/>
    </source>
</evidence>
<protein>
    <submittedName>
        <fullName evidence="2">Uncharacterized protein</fullName>
    </submittedName>
</protein>
<keyword evidence="3" id="KW-1185">Reference proteome</keyword>
<sequence length="128" mass="13978">MEQAPVVPHDETRTVARLLTTLFNQSPSNGTALGQAVRLPRCIGSLEIPFYLRAVLREQALPLGFPRKREALGAWRTDGGTDRRVDRTGYAGTGGRLTIVSGQEGGHRAPDAPGERQTTRQRSQQTAE</sequence>
<evidence type="ECO:0000313" key="3">
    <source>
        <dbReference type="Proteomes" id="UP001177670"/>
    </source>
</evidence>
<evidence type="ECO:0000313" key="2">
    <source>
        <dbReference type="EMBL" id="KAK1126739.1"/>
    </source>
</evidence>